<dbReference type="PROSITE" id="PS50330">
    <property type="entry name" value="UIM"/>
    <property type="match status" value="1"/>
</dbReference>
<dbReference type="InterPro" id="IPR036465">
    <property type="entry name" value="vWFA_dom_sf"/>
</dbReference>
<keyword evidence="6" id="KW-1185">Reference proteome</keyword>
<dbReference type="AlphaFoldDB" id="A0A1V8SYJ1"/>
<dbReference type="GO" id="GO:0005634">
    <property type="term" value="C:nucleus"/>
    <property type="evidence" value="ECO:0007669"/>
    <property type="project" value="TreeGrafter"/>
</dbReference>
<feature type="compositionally biased region" description="Basic and acidic residues" evidence="3">
    <location>
        <begin position="239"/>
        <end position="257"/>
    </location>
</feature>
<feature type="domain" description="VWFA" evidence="4">
    <location>
        <begin position="5"/>
        <end position="189"/>
    </location>
</feature>
<dbReference type="FunFam" id="3.40.50.410:FF:000005">
    <property type="entry name" value="26S proteasome non-ATPase regulatory subunit 4"/>
    <property type="match status" value="1"/>
</dbReference>
<dbReference type="SUPFAM" id="SSF53300">
    <property type="entry name" value="vWA-like"/>
    <property type="match status" value="1"/>
</dbReference>
<dbReference type="PROSITE" id="PS50234">
    <property type="entry name" value="VWFA"/>
    <property type="match status" value="1"/>
</dbReference>
<name>A0A1V8SYJ1_9PEZI</name>
<reference evidence="6" key="1">
    <citation type="submission" date="2017-03" db="EMBL/GenBank/DDBJ databases">
        <title>Genomes of endolithic fungi from Antarctica.</title>
        <authorList>
            <person name="Coleine C."/>
            <person name="Masonjones S."/>
            <person name="Stajich J.E."/>
        </authorList>
    </citation>
    <scope>NUCLEOTIDE SEQUENCE [LARGE SCALE GENOMIC DNA]</scope>
    <source>
        <strain evidence="6">CCFEE 5527</strain>
    </source>
</reference>
<dbReference type="Pfam" id="PF13519">
    <property type="entry name" value="VWA_2"/>
    <property type="match status" value="1"/>
</dbReference>
<dbReference type="CDD" id="cd01452">
    <property type="entry name" value="VWA_26S_proteasome_subunit"/>
    <property type="match status" value="1"/>
</dbReference>
<dbReference type="Proteomes" id="UP000192596">
    <property type="component" value="Unassembled WGS sequence"/>
</dbReference>
<evidence type="ECO:0000256" key="2">
    <source>
        <dbReference type="ARBA" id="ARBA00022942"/>
    </source>
</evidence>
<dbReference type="GO" id="GO:0036435">
    <property type="term" value="F:K48-linked polyubiquitin modification-dependent protein binding"/>
    <property type="evidence" value="ECO:0007669"/>
    <property type="project" value="UniProtKB-ARBA"/>
</dbReference>
<dbReference type="GO" id="GO:0005829">
    <property type="term" value="C:cytosol"/>
    <property type="evidence" value="ECO:0007669"/>
    <property type="project" value="TreeGrafter"/>
</dbReference>
<dbReference type="SMART" id="SM00327">
    <property type="entry name" value="VWA"/>
    <property type="match status" value="1"/>
</dbReference>
<dbReference type="Gene3D" id="3.40.50.410">
    <property type="entry name" value="von Willebrand factor, type A domain"/>
    <property type="match status" value="1"/>
</dbReference>
<proteinExistence type="inferred from homology"/>
<evidence type="ECO:0000259" key="4">
    <source>
        <dbReference type="PROSITE" id="PS50234"/>
    </source>
</evidence>
<dbReference type="InterPro" id="IPR027040">
    <property type="entry name" value="PSMD4"/>
</dbReference>
<accession>A0A1V8SYJ1</accession>
<gene>
    <name evidence="5" type="ORF">B0A48_10749</name>
</gene>
<evidence type="ECO:0000313" key="6">
    <source>
        <dbReference type="Proteomes" id="UP000192596"/>
    </source>
</evidence>
<dbReference type="InterPro" id="IPR003903">
    <property type="entry name" value="UIM_dom"/>
</dbReference>
<dbReference type="Gene3D" id="1.10.287.3990">
    <property type="match status" value="1"/>
</dbReference>
<keyword evidence="2" id="KW-0647">Proteasome</keyword>
<feature type="compositionally biased region" description="Low complexity" evidence="3">
    <location>
        <begin position="281"/>
        <end position="296"/>
    </location>
</feature>
<dbReference type="EMBL" id="NAJO01000022">
    <property type="protein sequence ID" value="OQO04139.1"/>
    <property type="molecule type" value="Genomic_DNA"/>
</dbReference>
<feature type="compositionally biased region" description="Basic and acidic residues" evidence="3">
    <location>
        <begin position="297"/>
        <end position="311"/>
    </location>
</feature>
<dbReference type="PANTHER" id="PTHR10223:SF0">
    <property type="entry name" value="26S PROTEASOME NON-ATPASE REGULATORY SUBUNIT 4"/>
    <property type="match status" value="1"/>
</dbReference>
<dbReference type="InParanoid" id="A0A1V8SYJ1"/>
<sequence>MPLEATMIVVDNSESSRNGDYVPSRWEAQTDAANLIFHSKTQSNPESAVGLMSSAGSGPQVLTTLTTNPGQILDGLHRTKVGGASHLATGVQIASLALKHRQNKSQRQRIILFTCSPIPDSTSSLTKLAKKMKKNNTSIDIVAFGDLSEDTVAKLTAFNDAVKGGEGSTLLTIPPGPNLLSDAVVSSAILAGEGGMGQAAAAAAAREGGAGGGEFDEFGIDPSVDPELALALRMSLEEDRARQERERKATEEAEGKTALESVPEGQEGESKPLLDEEGKPAGESSESAEASGSASATKKEEKKGDDDKMEE</sequence>
<dbReference type="PANTHER" id="PTHR10223">
    <property type="entry name" value="26S PROTEASOME NON-ATPASE REGULATORY SUBUNIT 4"/>
    <property type="match status" value="1"/>
</dbReference>
<evidence type="ECO:0000256" key="1">
    <source>
        <dbReference type="ARBA" id="ARBA00005574"/>
    </source>
</evidence>
<protein>
    <recommendedName>
        <fullName evidence="4">VWFA domain-containing protein</fullName>
    </recommendedName>
</protein>
<dbReference type="FunCoup" id="A0A1V8SYJ1">
    <property type="interactions" value="1728"/>
</dbReference>
<feature type="compositionally biased region" description="Basic and acidic residues" evidence="3">
    <location>
        <begin position="268"/>
        <end position="280"/>
    </location>
</feature>
<comment type="similarity">
    <text evidence="1">Belongs to the proteasome subunit S5A family.</text>
</comment>
<dbReference type="STRING" id="1507870.A0A1V8SYJ1"/>
<evidence type="ECO:0000256" key="3">
    <source>
        <dbReference type="SAM" id="MobiDB-lite"/>
    </source>
</evidence>
<dbReference type="GO" id="GO:0008540">
    <property type="term" value="C:proteasome regulatory particle, base subcomplex"/>
    <property type="evidence" value="ECO:0007669"/>
    <property type="project" value="TreeGrafter"/>
</dbReference>
<feature type="region of interest" description="Disordered" evidence="3">
    <location>
        <begin position="239"/>
        <end position="311"/>
    </location>
</feature>
<dbReference type="GO" id="GO:0043161">
    <property type="term" value="P:proteasome-mediated ubiquitin-dependent protein catabolic process"/>
    <property type="evidence" value="ECO:0007669"/>
    <property type="project" value="TreeGrafter"/>
</dbReference>
<dbReference type="InterPro" id="IPR002035">
    <property type="entry name" value="VWF_A"/>
</dbReference>
<evidence type="ECO:0000313" key="5">
    <source>
        <dbReference type="EMBL" id="OQO04139.1"/>
    </source>
</evidence>
<comment type="caution">
    <text evidence="5">The sequence shown here is derived from an EMBL/GenBank/DDBJ whole genome shotgun (WGS) entry which is preliminary data.</text>
</comment>
<dbReference type="OrthoDB" id="1731724at2759"/>
<organism evidence="5 6">
    <name type="scientific">Cryoendolithus antarcticus</name>
    <dbReference type="NCBI Taxonomy" id="1507870"/>
    <lineage>
        <taxon>Eukaryota</taxon>
        <taxon>Fungi</taxon>
        <taxon>Dikarya</taxon>
        <taxon>Ascomycota</taxon>
        <taxon>Pezizomycotina</taxon>
        <taxon>Dothideomycetes</taxon>
        <taxon>Dothideomycetidae</taxon>
        <taxon>Cladosporiales</taxon>
        <taxon>Cladosporiaceae</taxon>
        <taxon>Cryoendolithus</taxon>
    </lineage>
</organism>